<evidence type="ECO:0000313" key="2">
    <source>
        <dbReference type="Proteomes" id="UP000005396"/>
    </source>
</evidence>
<name>A8RTJ6_ENTBW</name>
<evidence type="ECO:0000313" key="1">
    <source>
        <dbReference type="EMBL" id="EDP15524.1"/>
    </source>
</evidence>
<proteinExistence type="predicted"/>
<dbReference type="HOGENOM" id="CLU_191206_1_0_9"/>
<evidence type="ECO:0008006" key="3">
    <source>
        <dbReference type="Google" id="ProtNLM"/>
    </source>
</evidence>
<protein>
    <recommendedName>
        <fullName evidence="3">DUF4177 domain-containing protein</fullName>
    </recommendedName>
</protein>
<dbReference type="InterPro" id="IPR025234">
    <property type="entry name" value="YjzH-like"/>
</dbReference>
<dbReference type="EMBL" id="ABCC02000033">
    <property type="protein sequence ID" value="EDP15524.1"/>
    <property type="molecule type" value="Genomic_DNA"/>
</dbReference>
<dbReference type="Proteomes" id="UP000005396">
    <property type="component" value="Unassembled WGS sequence"/>
</dbReference>
<dbReference type="eggNOG" id="ENOG5032A6G">
    <property type="taxonomic scope" value="Bacteria"/>
</dbReference>
<gene>
    <name evidence="1" type="ORF">CLOBOL_03695</name>
</gene>
<dbReference type="PaxDb" id="411902-CLOBOL_03695"/>
<organism evidence="1 2">
    <name type="scientific">Enterocloster bolteae (strain ATCC BAA-613 / DSM 15670 / CCUG 46953 / JCM 12243 / WAL 16351)</name>
    <name type="common">Clostridium bolteae</name>
    <dbReference type="NCBI Taxonomy" id="411902"/>
    <lineage>
        <taxon>Bacteria</taxon>
        <taxon>Bacillati</taxon>
        <taxon>Bacillota</taxon>
        <taxon>Clostridia</taxon>
        <taxon>Lachnospirales</taxon>
        <taxon>Lachnospiraceae</taxon>
        <taxon>Enterocloster</taxon>
    </lineage>
</organism>
<dbReference type="Pfam" id="PF13783">
    <property type="entry name" value="DUF4177"/>
    <property type="match status" value="1"/>
</dbReference>
<dbReference type="AlphaFoldDB" id="A8RTJ6"/>
<reference evidence="1 2" key="2">
    <citation type="submission" date="2007-09" db="EMBL/GenBank/DDBJ databases">
        <title>Draft genome sequence of Clostridium bolteae (ATCC BAA-613).</title>
        <authorList>
            <person name="Sudarsanam P."/>
            <person name="Ley R."/>
            <person name="Guruge J."/>
            <person name="Turnbaugh P.J."/>
            <person name="Mahowald M."/>
            <person name="Liep D."/>
            <person name="Gordon J."/>
        </authorList>
    </citation>
    <scope>NUCLEOTIDE SEQUENCE [LARGE SCALE GENOMIC DNA]</scope>
    <source>
        <strain evidence="2">ATCC BAA-613 / DSM 15670 / CCUG 46953 / JCM 12243 / WAL 16351</strain>
    </source>
</reference>
<reference evidence="1 2" key="1">
    <citation type="submission" date="2007-08" db="EMBL/GenBank/DDBJ databases">
        <authorList>
            <person name="Fulton L."/>
            <person name="Clifton S."/>
            <person name="Fulton B."/>
            <person name="Xu J."/>
            <person name="Minx P."/>
            <person name="Pepin K.H."/>
            <person name="Johnson M."/>
            <person name="Thiruvilangam P."/>
            <person name="Bhonagiri V."/>
            <person name="Nash W.E."/>
            <person name="Mardis E.R."/>
            <person name="Wilson R.K."/>
        </authorList>
    </citation>
    <scope>NUCLEOTIDE SEQUENCE [LARGE SCALE GENOMIC DNA]</scope>
    <source>
        <strain evidence="2">ATCC BAA-613 / DSM 15670 / CCUG 46953 / JCM 12243 / WAL 16351</strain>
    </source>
</reference>
<sequence length="97" mass="11031">MPFINSHSIFMISGAIISANIKRERVADMGKYEYNFVEVPFDGDLKSGNAETIEKCKDIIRKESAQGWRLVQIISPSSEKRVLTSNSNYAIVFEREN</sequence>
<accession>A8RTJ6</accession>
<comment type="caution">
    <text evidence="1">The sequence shown here is derived from an EMBL/GenBank/DDBJ whole genome shotgun (WGS) entry which is preliminary data.</text>
</comment>